<evidence type="ECO:0000256" key="1">
    <source>
        <dbReference type="SAM" id="MobiDB-lite"/>
    </source>
</evidence>
<dbReference type="OrthoDB" id="950459at2"/>
<dbReference type="KEGG" id="fpf:DCC35_11280"/>
<evidence type="ECO:0000313" key="3">
    <source>
        <dbReference type="Proteomes" id="UP000298616"/>
    </source>
</evidence>
<feature type="region of interest" description="Disordered" evidence="1">
    <location>
        <begin position="399"/>
        <end position="426"/>
    </location>
</feature>
<evidence type="ECO:0000313" key="2">
    <source>
        <dbReference type="EMBL" id="QCK15287.1"/>
    </source>
</evidence>
<feature type="compositionally biased region" description="Polar residues" evidence="1">
    <location>
        <begin position="415"/>
        <end position="426"/>
    </location>
</feature>
<organism evidence="2 3">
    <name type="scientific">Mangrovivirga cuniculi</name>
    <dbReference type="NCBI Taxonomy" id="2715131"/>
    <lineage>
        <taxon>Bacteria</taxon>
        <taxon>Pseudomonadati</taxon>
        <taxon>Bacteroidota</taxon>
        <taxon>Cytophagia</taxon>
        <taxon>Cytophagales</taxon>
        <taxon>Mangrovivirgaceae</taxon>
        <taxon>Mangrovivirga</taxon>
    </lineage>
</organism>
<sequence>MIPTSLQNQPKKFLLLLFFFLAININGQEILMFKNIPIELIGDGVSGYVDFRARAGCMGEPRIQMAVDRIVIDGVTVNGKYYTSVDGFDFPITVPNKGNLYLKGSIPFYGTSYSIRPGSISGGLNGFLDWVVIEDGEYPHQIKCDEWKKLVKENLRVSYVSLYLRVYKEDNIGDGIFRKIKSRIEKLEKEDDLLHKLERDFSTAEDISDYRSVISAINNRSWTEKNRANATSLQDRANSYLEKLEEEKKEEQAEIERQEKILNEYSSKLASANEEYEYDNIIYGINSEDWNEKTELRAKNIKEKASLKLKELQESEKEENEEKSSGSSGSSSSSDEKETEDEQNDEEEESDEVKSESTYSKTSCEYLEEAREKLRTVQYRGQEDIWRKEIARLEPLCDRERSRATSGTIYPGTDSYGQSSESKQERYNNYQRRVQAQNDRNLQTASAMGASSMGVLYLFGSMIYQGMGNIKPKNMYTGANIYNGIELGYTATGTPFLFDSHRSTMDYSTGNYVDKYATKADYAININLRFRYKLGFETDFIAAYGLVGGEAGFSPLFETFNYNYLYGGRGLVGLKVLRGFVEYTLGSKTITANGWLNSEELGKGKTNFEYEEYKYGVMFSWYGGKNKPARNHIAIGLIEQRYTELGEDVVVRNLSETDDTQRQFFDDSYLGYLFEWKHDHHGMLTLEVFPKYPYSGVKTSSYDSGHDFDSEFYINFGYVRTFDWW</sequence>
<name>A0A4D7JKR4_9BACT</name>
<feature type="compositionally biased region" description="Acidic residues" evidence="1">
    <location>
        <begin position="337"/>
        <end position="351"/>
    </location>
</feature>
<keyword evidence="3" id="KW-1185">Reference proteome</keyword>
<feature type="region of interest" description="Disordered" evidence="1">
    <location>
        <begin position="311"/>
        <end position="362"/>
    </location>
</feature>
<gene>
    <name evidence="2" type="ORF">DCC35_11280</name>
</gene>
<dbReference type="EMBL" id="CP028923">
    <property type="protein sequence ID" value="QCK15287.1"/>
    <property type="molecule type" value="Genomic_DNA"/>
</dbReference>
<proteinExistence type="predicted"/>
<dbReference type="RefSeq" id="WP_137090874.1">
    <property type="nucleotide sequence ID" value="NZ_CP028923.1"/>
</dbReference>
<protein>
    <submittedName>
        <fullName evidence="2">Uncharacterized protein</fullName>
    </submittedName>
</protein>
<accession>A0A4D7JKR4</accession>
<feature type="compositionally biased region" description="Basic and acidic residues" evidence="1">
    <location>
        <begin position="311"/>
        <end position="324"/>
    </location>
</feature>
<reference evidence="2 3" key="1">
    <citation type="submission" date="2018-04" db="EMBL/GenBank/DDBJ databases">
        <title>Complete genome uncultured novel isolate.</title>
        <authorList>
            <person name="Merlino G."/>
        </authorList>
    </citation>
    <scope>NUCLEOTIDE SEQUENCE [LARGE SCALE GENOMIC DNA]</scope>
    <source>
        <strain evidence="3">R1DC9</strain>
    </source>
</reference>
<dbReference type="Proteomes" id="UP000298616">
    <property type="component" value="Chromosome"/>
</dbReference>
<dbReference type="AlphaFoldDB" id="A0A4D7JKR4"/>